<comment type="caution">
    <text evidence="1">The sequence shown here is derived from an EMBL/GenBank/DDBJ whole genome shotgun (WGS) entry which is preliminary data.</text>
</comment>
<proteinExistence type="predicted"/>
<evidence type="ECO:0000313" key="1">
    <source>
        <dbReference type="EMBL" id="MBD1386706.1"/>
    </source>
</evidence>
<gene>
    <name evidence="1" type="ORF">IDJ75_15595</name>
</gene>
<sequence>MKRLSFFIISGLIVLSSCEHPTNPDQLINNKASLPASFKLSDLHQKVITSFINNRDSTMSILYGNKQAGIIAGKDVRSGVPGASFTLVTWHQQNDPHWFGARIPGELIYVETLHTDTAEDKIIDYQKYSGKNLVKLADTAGRSSRIHFILSQNPSIIP</sequence>
<dbReference type="EMBL" id="JACWMW010000003">
    <property type="protein sequence ID" value="MBD1386706.1"/>
    <property type="molecule type" value="Genomic_DNA"/>
</dbReference>
<dbReference type="PROSITE" id="PS51257">
    <property type="entry name" value="PROKAR_LIPOPROTEIN"/>
    <property type="match status" value="1"/>
</dbReference>
<protein>
    <submittedName>
        <fullName evidence="1">Uncharacterized protein</fullName>
    </submittedName>
</protein>
<evidence type="ECO:0000313" key="2">
    <source>
        <dbReference type="Proteomes" id="UP000618754"/>
    </source>
</evidence>
<organism evidence="1 2">
    <name type="scientific">Mucilaginibacter rigui</name>
    <dbReference type="NCBI Taxonomy" id="534635"/>
    <lineage>
        <taxon>Bacteria</taxon>
        <taxon>Pseudomonadati</taxon>
        <taxon>Bacteroidota</taxon>
        <taxon>Sphingobacteriia</taxon>
        <taxon>Sphingobacteriales</taxon>
        <taxon>Sphingobacteriaceae</taxon>
        <taxon>Mucilaginibacter</taxon>
    </lineage>
</organism>
<reference evidence="1 2" key="1">
    <citation type="submission" date="2020-09" db="EMBL/GenBank/DDBJ databases">
        <title>Novel species of Mucilaginibacter isolated from a glacier on the Tibetan Plateau.</title>
        <authorList>
            <person name="Liu Q."/>
            <person name="Xin Y.-H."/>
        </authorList>
    </citation>
    <scope>NUCLEOTIDE SEQUENCE [LARGE SCALE GENOMIC DNA]</scope>
    <source>
        <strain evidence="1 2">CGMCC 1.13878</strain>
    </source>
</reference>
<name>A0ABR7X7Z6_9SPHI</name>
<keyword evidence="2" id="KW-1185">Reference proteome</keyword>
<dbReference type="RefSeq" id="WP_191176541.1">
    <property type="nucleotide sequence ID" value="NZ_JACWMW010000003.1"/>
</dbReference>
<dbReference type="Proteomes" id="UP000618754">
    <property type="component" value="Unassembled WGS sequence"/>
</dbReference>
<accession>A0ABR7X7Z6</accession>